<keyword evidence="2" id="KW-0472">Membrane</keyword>
<keyword evidence="2" id="KW-0812">Transmembrane</keyword>
<evidence type="ECO:0000313" key="4">
    <source>
        <dbReference type="Proteomes" id="UP001412239"/>
    </source>
</evidence>
<dbReference type="GO" id="GO:0005739">
    <property type="term" value="C:mitochondrion"/>
    <property type="evidence" value="ECO:0007669"/>
    <property type="project" value="InterPro"/>
</dbReference>
<evidence type="ECO:0008006" key="5">
    <source>
        <dbReference type="Google" id="ProtNLM"/>
    </source>
</evidence>
<keyword evidence="2" id="KW-1133">Transmembrane helix</keyword>
<evidence type="ECO:0000313" key="3">
    <source>
        <dbReference type="EMBL" id="CUS12082.1"/>
    </source>
</evidence>
<protein>
    <recommendedName>
        <fullName evidence="5">NADH dehydrogenase [ubiquinone] 1 beta subcomplex subunit 8, mitochondrial</fullName>
    </recommendedName>
</protein>
<dbReference type="Pfam" id="PF05821">
    <property type="entry name" value="NDUF_B8"/>
    <property type="match status" value="1"/>
</dbReference>
<dbReference type="PANTHER" id="PTHR12840">
    <property type="entry name" value="NADH-UBIQUINONE OXIDOREDUCTASE ASHI SUBUNIT"/>
    <property type="match status" value="1"/>
</dbReference>
<organism evidence="3 4">
    <name type="scientific">Tuber aestivum</name>
    <name type="common">summer truffle</name>
    <dbReference type="NCBI Taxonomy" id="59557"/>
    <lineage>
        <taxon>Eukaryota</taxon>
        <taxon>Fungi</taxon>
        <taxon>Dikarya</taxon>
        <taxon>Ascomycota</taxon>
        <taxon>Pezizomycotina</taxon>
        <taxon>Pezizomycetes</taxon>
        <taxon>Pezizales</taxon>
        <taxon>Tuberaceae</taxon>
        <taxon>Tuber</taxon>
    </lineage>
</organism>
<dbReference type="EMBL" id="LN891006">
    <property type="protein sequence ID" value="CUS12082.1"/>
    <property type="molecule type" value="Genomic_DNA"/>
</dbReference>
<evidence type="ECO:0000256" key="1">
    <source>
        <dbReference type="SAM" id="MobiDB-lite"/>
    </source>
</evidence>
<dbReference type="Proteomes" id="UP001412239">
    <property type="component" value="Unassembled WGS sequence"/>
</dbReference>
<dbReference type="InterPro" id="IPR008699">
    <property type="entry name" value="NDUFB8"/>
</dbReference>
<dbReference type="PANTHER" id="PTHR12840:SF1">
    <property type="entry name" value="NADH DEHYDROGENASE [UBIQUINONE] 1 BETA SUBCOMPLEX SUBUNIT 8, MITOCHONDRIAL"/>
    <property type="match status" value="1"/>
</dbReference>
<proteinExistence type="predicted"/>
<evidence type="ECO:0000256" key="2">
    <source>
        <dbReference type="SAM" id="Phobius"/>
    </source>
</evidence>
<accession>A0A292PWU4</accession>
<name>A0A292PWU4_9PEZI</name>
<keyword evidence="4" id="KW-1185">Reference proteome</keyword>
<sequence length="200" mass="22905">MARNSTPLRPQLQKQTNQFNRSNLSSKPHIIFTEMFAQRVLLVRSLAYRTFPLLSSHSTRAFNTSFPRIPRKFEQYPDLDDTTDPDMNGGYVNPPAEKRQFRDPYGDWWDKQGRRNFGEPLHEDDDLLGRFTPEEYTHFKPGWAFAMNGMFIATMLGFCGIVYAFYPDQPAVPRTFPHDGLLDALGGPGALPALSDKNDK</sequence>
<dbReference type="AlphaFoldDB" id="A0A292PWU4"/>
<feature type="region of interest" description="Disordered" evidence="1">
    <location>
        <begin position="1"/>
        <end position="20"/>
    </location>
</feature>
<gene>
    <name evidence="3" type="ORF">GSTUAT00003860001</name>
</gene>
<feature type="transmembrane region" description="Helical" evidence="2">
    <location>
        <begin position="145"/>
        <end position="166"/>
    </location>
</feature>
<reference evidence="3" key="1">
    <citation type="submission" date="2015-10" db="EMBL/GenBank/DDBJ databases">
        <authorList>
            <person name="Regsiter A."/>
            <person name="william w."/>
        </authorList>
    </citation>
    <scope>NUCLEOTIDE SEQUENCE</scope>
    <source>
        <strain evidence="3">Montdore</strain>
    </source>
</reference>